<dbReference type="PROSITE" id="PS50262">
    <property type="entry name" value="G_PROTEIN_RECEP_F1_2"/>
    <property type="match status" value="1"/>
</dbReference>
<dbReference type="PRINTS" id="PR00237">
    <property type="entry name" value="GPCRRHODOPSN"/>
</dbReference>
<feature type="transmembrane region" description="Helical" evidence="10">
    <location>
        <begin position="220"/>
        <end position="245"/>
    </location>
</feature>
<name>A0A803SSW8_ANOCA</name>
<keyword evidence="7" id="KW-0675">Receptor</keyword>
<reference evidence="12" key="3">
    <citation type="submission" date="2025-09" db="UniProtKB">
        <authorList>
            <consortium name="Ensembl"/>
        </authorList>
    </citation>
    <scope>IDENTIFICATION</scope>
</reference>
<dbReference type="GO" id="GO:0004930">
    <property type="term" value="F:G protein-coupled receptor activity"/>
    <property type="evidence" value="ECO:0000318"/>
    <property type="project" value="GO_Central"/>
</dbReference>
<evidence type="ECO:0000256" key="10">
    <source>
        <dbReference type="SAM" id="Phobius"/>
    </source>
</evidence>
<dbReference type="GeneTree" id="ENSGT01040000240444"/>
<keyword evidence="13" id="KW-1185">Reference proteome</keyword>
<dbReference type="Ensembl" id="ENSACAT00000041885.1">
    <property type="protein sequence ID" value="ENSACAP00000026058.1"/>
    <property type="gene ID" value="ENSACAG00000044568.1"/>
</dbReference>
<evidence type="ECO:0000256" key="6">
    <source>
        <dbReference type="ARBA" id="ARBA00023136"/>
    </source>
</evidence>
<dbReference type="GO" id="GO:0005886">
    <property type="term" value="C:plasma membrane"/>
    <property type="evidence" value="ECO:0000318"/>
    <property type="project" value="GO_Central"/>
</dbReference>
<keyword evidence="4 10" id="KW-1133">Transmembrane helix</keyword>
<evidence type="ECO:0000313" key="12">
    <source>
        <dbReference type="Ensembl" id="ENSACAP00000026058.1"/>
    </source>
</evidence>
<feature type="transmembrane region" description="Helical" evidence="10">
    <location>
        <begin position="173"/>
        <end position="199"/>
    </location>
</feature>
<sequence>ALYESTNNCSHNIIKLLLTIVYIPTFILGVLFNGMAIWFALRKIRKLTEPVIYMVSLMVLDLFVLFAIPFRIISYDSKKWDLGQTFCSFLESLYFVNMYGSILISVCICVDRYIAILHPFAAVTLRSPGKAAITCVIISAGVWAGTSCTFQLHNKDTPPVCFHGFSEATWENIILIVVLETVLLSSTIVVIFCSVQIMVCLQRSQKPDSPFTIKSKSLKIIVANLTIFLICFVPYHLALVLYYLVMNCILNDPHEAILSFLQITLACANLNCFLDGVCFYFVFKESVNLASVESNAMN</sequence>
<evidence type="ECO:0000313" key="13">
    <source>
        <dbReference type="Proteomes" id="UP000001646"/>
    </source>
</evidence>
<dbReference type="Proteomes" id="UP000001646">
    <property type="component" value="Chromosome 3"/>
</dbReference>
<dbReference type="InterPro" id="IPR000276">
    <property type="entry name" value="GPCR_Rhodpsn"/>
</dbReference>
<dbReference type="FunCoup" id="A0A803SSW8">
    <property type="interactions" value="6"/>
</dbReference>
<dbReference type="GO" id="GO:0007186">
    <property type="term" value="P:G protein-coupled receptor signaling pathway"/>
    <property type="evidence" value="ECO:0000318"/>
    <property type="project" value="GO_Central"/>
</dbReference>
<evidence type="ECO:0000256" key="7">
    <source>
        <dbReference type="ARBA" id="ARBA00023170"/>
    </source>
</evidence>
<dbReference type="PANTHER" id="PTHR24232:SF51">
    <property type="entry name" value="G-PROTEIN COUPLED RECEPTORS FAMILY 1 PROFILE DOMAIN-CONTAINING PROTEIN"/>
    <property type="match status" value="1"/>
</dbReference>
<comment type="subcellular location">
    <subcellularLocation>
        <location evidence="1">Cell membrane</location>
        <topology evidence="1">Multi-pass membrane protein</topology>
    </subcellularLocation>
</comment>
<evidence type="ECO:0000256" key="1">
    <source>
        <dbReference type="ARBA" id="ARBA00004651"/>
    </source>
</evidence>
<keyword evidence="8" id="KW-0325">Glycoprotein</keyword>
<keyword evidence="3 10" id="KW-0812">Transmembrane</keyword>
<keyword evidence="6 10" id="KW-0472">Membrane</keyword>
<proteinExistence type="predicted"/>
<dbReference type="Pfam" id="PF00001">
    <property type="entry name" value="7tm_1"/>
    <property type="match status" value="1"/>
</dbReference>
<keyword evidence="5" id="KW-0297">G-protein coupled receptor</keyword>
<accession>A0A803SSW8</accession>
<dbReference type="SUPFAM" id="SSF81321">
    <property type="entry name" value="Family A G protein-coupled receptor-like"/>
    <property type="match status" value="1"/>
</dbReference>
<keyword evidence="9" id="KW-0807">Transducer</keyword>
<dbReference type="PANTHER" id="PTHR24232">
    <property type="entry name" value="G-PROTEIN COUPLED RECEPTOR"/>
    <property type="match status" value="1"/>
</dbReference>
<evidence type="ECO:0000256" key="3">
    <source>
        <dbReference type="ARBA" id="ARBA00022692"/>
    </source>
</evidence>
<dbReference type="InParanoid" id="A0A803SSW8"/>
<feature type="transmembrane region" description="Helical" evidence="10">
    <location>
        <begin position="131"/>
        <end position="153"/>
    </location>
</feature>
<protein>
    <submittedName>
        <fullName evidence="12">G protein-coupled receptor 55</fullName>
    </submittedName>
</protein>
<feature type="transmembrane region" description="Helical" evidence="10">
    <location>
        <begin position="51"/>
        <end position="73"/>
    </location>
</feature>
<dbReference type="FunFam" id="1.20.1070.10:FF:000142">
    <property type="entry name" value="G protein-coupled receptor 55"/>
    <property type="match status" value="1"/>
</dbReference>
<reference evidence="12" key="2">
    <citation type="submission" date="2025-08" db="UniProtKB">
        <authorList>
            <consortium name="Ensembl"/>
        </authorList>
    </citation>
    <scope>IDENTIFICATION</scope>
</reference>
<dbReference type="PRINTS" id="PR01157">
    <property type="entry name" value="P2YPURNOCPTR"/>
</dbReference>
<dbReference type="AlphaFoldDB" id="A0A803SSW8"/>
<feature type="transmembrane region" description="Helical" evidence="10">
    <location>
        <begin position="20"/>
        <end position="39"/>
    </location>
</feature>
<evidence type="ECO:0000256" key="2">
    <source>
        <dbReference type="ARBA" id="ARBA00022475"/>
    </source>
</evidence>
<dbReference type="InterPro" id="IPR017452">
    <property type="entry name" value="GPCR_Rhodpsn_7TM"/>
</dbReference>
<feature type="domain" description="G-protein coupled receptors family 1 profile" evidence="11">
    <location>
        <begin position="32"/>
        <end position="279"/>
    </location>
</feature>
<evidence type="ECO:0000256" key="8">
    <source>
        <dbReference type="ARBA" id="ARBA00023180"/>
    </source>
</evidence>
<reference evidence="12 13" key="1">
    <citation type="submission" date="2009-12" db="EMBL/GenBank/DDBJ databases">
        <title>The Genome Sequence of Anolis carolinensis (Green Anole Lizard).</title>
        <authorList>
            <consortium name="The Genome Sequencing Platform"/>
            <person name="Di Palma F."/>
            <person name="Alfoldi J."/>
            <person name="Heiman D."/>
            <person name="Young S."/>
            <person name="Grabherr M."/>
            <person name="Johnson J."/>
            <person name="Lander E.S."/>
            <person name="Lindblad-Toh K."/>
        </authorList>
    </citation>
    <scope>NUCLEOTIDE SEQUENCE [LARGE SCALE GENOMIC DNA]</scope>
    <source>
        <strain evidence="12 13">JBL SC #1</strain>
    </source>
</reference>
<dbReference type="Gene3D" id="1.20.1070.10">
    <property type="entry name" value="Rhodopsin 7-helix transmembrane proteins"/>
    <property type="match status" value="1"/>
</dbReference>
<evidence type="ECO:0000256" key="4">
    <source>
        <dbReference type="ARBA" id="ARBA00022989"/>
    </source>
</evidence>
<evidence type="ECO:0000256" key="9">
    <source>
        <dbReference type="ARBA" id="ARBA00023224"/>
    </source>
</evidence>
<keyword evidence="2" id="KW-1003">Cell membrane</keyword>
<feature type="transmembrane region" description="Helical" evidence="10">
    <location>
        <begin position="257"/>
        <end position="283"/>
    </location>
</feature>
<organism evidence="12 13">
    <name type="scientific">Anolis carolinensis</name>
    <name type="common">Green anole</name>
    <name type="synonym">American chameleon</name>
    <dbReference type="NCBI Taxonomy" id="28377"/>
    <lineage>
        <taxon>Eukaryota</taxon>
        <taxon>Metazoa</taxon>
        <taxon>Chordata</taxon>
        <taxon>Craniata</taxon>
        <taxon>Vertebrata</taxon>
        <taxon>Euteleostomi</taxon>
        <taxon>Lepidosauria</taxon>
        <taxon>Squamata</taxon>
        <taxon>Bifurcata</taxon>
        <taxon>Unidentata</taxon>
        <taxon>Episquamata</taxon>
        <taxon>Toxicofera</taxon>
        <taxon>Iguania</taxon>
        <taxon>Dactyloidae</taxon>
        <taxon>Anolis</taxon>
    </lineage>
</organism>
<evidence type="ECO:0000256" key="5">
    <source>
        <dbReference type="ARBA" id="ARBA00023040"/>
    </source>
</evidence>
<evidence type="ECO:0000259" key="11">
    <source>
        <dbReference type="PROSITE" id="PS50262"/>
    </source>
</evidence>
<feature type="transmembrane region" description="Helical" evidence="10">
    <location>
        <begin position="93"/>
        <end position="110"/>
    </location>
</feature>